<protein>
    <submittedName>
        <fullName evidence="2">Helix-turn-helix domain-containing protein</fullName>
    </submittedName>
</protein>
<proteinExistence type="predicted"/>
<reference evidence="2 3" key="1">
    <citation type="submission" date="2017-06" db="EMBL/GenBank/DDBJ databases">
        <authorList>
            <person name="Kim H.J."/>
            <person name="Triplett B.A."/>
        </authorList>
    </citation>
    <scope>NUCLEOTIDE SEQUENCE [LARGE SCALE GENOMIC DNA]</scope>
    <source>
        <strain evidence="2 3">CGMCC 4.2132</strain>
    </source>
</reference>
<sequence length="277" mass="30867">MPHAKELDPTKSPIAFFGYELRRYRQEAGLTQGKLAKRTGFALGTISMAETGRRRPTDDFVRRCDKALGVEGALIRIKEMMDNVAAQLPAWFRPWAEIEQAAESLRTWQPLLVPGLLQTADYARSIFNGGPRASVESVERHVAARLDRQLILEREDPPMLWVVLDEGILNRLIGTKTIMAGQLDHLLEMAERPYVTIQILPFGACSTTGLLGGFVIAQTKGAANTAYMESAGHGQVTDRPGEIADITIRYEVIRAEALPQRASLEPITEMRERWIGN</sequence>
<evidence type="ECO:0000313" key="3">
    <source>
        <dbReference type="Proteomes" id="UP000198282"/>
    </source>
</evidence>
<dbReference type="AlphaFoldDB" id="A0A239A8B7"/>
<dbReference type="Gene3D" id="1.10.260.40">
    <property type="entry name" value="lambda repressor-like DNA-binding domains"/>
    <property type="match status" value="1"/>
</dbReference>
<feature type="domain" description="HTH cro/C1-type" evidence="1">
    <location>
        <begin position="21"/>
        <end position="75"/>
    </location>
</feature>
<dbReference type="GO" id="GO:0003677">
    <property type="term" value="F:DNA binding"/>
    <property type="evidence" value="ECO:0007669"/>
    <property type="project" value="InterPro"/>
</dbReference>
<accession>A0A239A8B7</accession>
<organism evidence="2 3">
    <name type="scientific">Streptosporangium subroseum</name>
    <dbReference type="NCBI Taxonomy" id="106412"/>
    <lineage>
        <taxon>Bacteria</taxon>
        <taxon>Bacillati</taxon>
        <taxon>Actinomycetota</taxon>
        <taxon>Actinomycetes</taxon>
        <taxon>Streptosporangiales</taxon>
        <taxon>Streptosporangiaceae</taxon>
        <taxon>Streptosporangium</taxon>
    </lineage>
</organism>
<dbReference type="CDD" id="cd00093">
    <property type="entry name" value="HTH_XRE"/>
    <property type="match status" value="1"/>
</dbReference>
<dbReference type="Pfam" id="PF13560">
    <property type="entry name" value="HTH_31"/>
    <property type="match status" value="1"/>
</dbReference>
<gene>
    <name evidence="2" type="ORF">SAMN05216276_1001157</name>
</gene>
<dbReference type="SUPFAM" id="SSF47413">
    <property type="entry name" value="lambda repressor-like DNA-binding domains"/>
    <property type="match status" value="1"/>
</dbReference>
<name>A0A239A8B7_9ACTN</name>
<evidence type="ECO:0000313" key="2">
    <source>
        <dbReference type="EMBL" id="SNR91113.1"/>
    </source>
</evidence>
<evidence type="ECO:0000259" key="1">
    <source>
        <dbReference type="PROSITE" id="PS50943"/>
    </source>
</evidence>
<dbReference type="Pfam" id="PF19054">
    <property type="entry name" value="DUF5753"/>
    <property type="match status" value="1"/>
</dbReference>
<dbReference type="OrthoDB" id="3422637at2"/>
<dbReference type="SMART" id="SM00530">
    <property type="entry name" value="HTH_XRE"/>
    <property type="match status" value="1"/>
</dbReference>
<dbReference type="InterPro" id="IPR001387">
    <property type="entry name" value="Cro/C1-type_HTH"/>
</dbReference>
<keyword evidence="3" id="KW-1185">Reference proteome</keyword>
<dbReference type="PROSITE" id="PS50943">
    <property type="entry name" value="HTH_CROC1"/>
    <property type="match status" value="1"/>
</dbReference>
<dbReference type="EMBL" id="FZOD01000001">
    <property type="protein sequence ID" value="SNR91113.1"/>
    <property type="molecule type" value="Genomic_DNA"/>
</dbReference>
<dbReference type="InterPro" id="IPR010982">
    <property type="entry name" value="Lambda_DNA-bd_dom_sf"/>
</dbReference>
<dbReference type="RefSeq" id="WP_089205161.1">
    <property type="nucleotide sequence ID" value="NZ_FZOD01000001.1"/>
</dbReference>
<dbReference type="Proteomes" id="UP000198282">
    <property type="component" value="Unassembled WGS sequence"/>
</dbReference>
<dbReference type="InterPro" id="IPR043917">
    <property type="entry name" value="DUF5753"/>
</dbReference>